<dbReference type="EMBL" id="LSMT01000223">
    <property type="protein sequence ID" value="PFX22958.1"/>
    <property type="molecule type" value="Genomic_DNA"/>
</dbReference>
<name>A0A2B4S321_STYPI</name>
<evidence type="ECO:0000313" key="2">
    <source>
        <dbReference type="Proteomes" id="UP000225706"/>
    </source>
</evidence>
<proteinExistence type="predicted"/>
<comment type="caution">
    <text evidence="1">The sequence shown here is derived from an EMBL/GenBank/DDBJ whole genome shotgun (WGS) entry which is preliminary data.</text>
</comment>
<protein>
    <submittedName>
        <fullName evidence="1">Uncharacterized protein</fullName>
    </submittedName>
</protein>
<keyword evidence="2" id="KW-1185">Reference proteome</keyword>
<evidence type="ECO:0000313" key="1">
    <source>
        <dbReference type="EMBL" id="PFX22958.1"/>
    </source>
</evidence>
<gene>
    <name evidence="1" type="ORF">AWC38_SpisGene12505</name>
</gene>
<accession>A0A2B4S321</accession>
<dbReference type="AlphaFoldDB" id="A0A2B4S321"/>
<dbReference type="Proteomes" id="UP000225706">
    <property type="component" value="Unassembled WGS sequence"/>
</dbReference>
<sequence>MDELMEKLDNAFSKNVFVRGRLNSGVEPKSDKDLIRYVVKAMAMEACAEENKAVHRCMKQSWFSACSAKQREYWNCYRKATIRLRKEYGVYLDD</sequence>
<organism evidence="1 2">
    <name type="scientific">Stylophora pistillata</name>
    <name type="common">Smooth cauliflower coral</name>
    <dbReference type="NCBI Taxonomy" id="50429"/>
    <lineage>
        <taxon>Eukaryota</taxon>
        <taxon>Metazoa</taxon>
        <taxon>Cnidaria</taxon>
        <taxon>Anthozoa</taxon>
        <taxon>Hexacorallia</taxon>
        <taxon>Scleractinia</taxon>
        <taxon>Astrocoeniina</taxon>
        <taxon>Pocilloporidae</taxon>
        <taxon>Stylophora</taxon>
    </lineage>
</organism>
<reference evidence="2" key="1">
    <citation type="journal article" date="2017" name="bioRxiv">
        <title>Comparative analysis of the genomes of Stylophora pistillata and Acropora digitifera provides evidence for extensive differences between species of corals.</title>
        <authorList>
            <person name="Voolstra C.R."/>
            <person name="Li Y."/>
            <person name="Liew Y.J."/>
            <person name="Baumgarten S."/>
            <person name="Zoccola D."/>
            <person name="Flot J.-F."/>
            <person name="Tambutte S."/>
            <person name="Allemand D."/>
            <person name="Aranda M."/>
        </authorList>
    </citation>
    <scope>NUCLEOTIDE SEQUENCE [LARGE SCALE GENOMIC DNA]</scope>
</reference>